<evidence type="ECO:0000313" key="1">
    <source>
        <dbReference type="EMBL" id="EDO07121.1"/>
    </source>
</evidence>
<proteinExistence type="predicted"/>
<dbReference type="RefSeq" id="XP_001610689.1">
    <property type="nucleotide sequence ID" value="XM_001610639.1"/>
</dbReference>
<dbReference type="OMA" id="HIARSMS"/>
<accession>A7ARF2</accession>
<name>A7ARF2_BABBO</name>
<dbReference type="GeneID" id="5478923"/>
<comment type="caution">
    <text evidence="1">The sequence shown here is derived from an EMBL/GenBank/DDBJ whole genome shotgun (WGS) entry which is preliminary data.</text>
</comment>
<sequence>MLDETIDVSLIDCRQPEGLKITKSTLCVVWASVVISRQGLQNDDLLHIARSFARSEYMGLCVQFVIVSPFSLCRIYSNGRLVIMGTLTESQAKEQLKRVVYKLRYRTKWKVIMHPNQESHGNGLEWTYITNHNVLPVNEIAKNITIDQLYCKVVFDGPINLRLLLHNGRKAKHHITSLSNICVRLQIDLPNPPTDPDTMPTAENPVWDAGIELERELEVELARITQEKTRCATCIIYKSGKLAILGCNNREEIKYAFNILAELL</sequence>
<dbReference type="KEGG" id="bbo:BBOV_IV007670"/>
<gene>
    <name evidence="1" type="ORF">BBOV_IV007670</name>
</gene>
<dbReference type="Proteomes" id="UP000002173">
    <property type="component" value="Unassembled WGS sequence"/>
</dbReference>
<protein>
    <submittedName>
        <fullName evidence="1">Uncharacterized protein</fullName>
    </submittedName>
</protein>
<reference evidence="2" key="3">
    <citation type="journal article" date="2021" name="Int. J. Parasitol.">
        <title>Comparative analysis of gene expression between Babesia bovis blood stages and kinetes allowed by improved genome annotation.</title>
        <authorList>
            <person name="Ueti M.W."/>
            <person name="Johnson W.C."/>
            <person name="Kappmeyer L.S."/>
            <person name="Herndon D.R."/>
            <person name="Mousel M.R."/>
            <person name="Reif K.E."/>
            <person name="Taus N.S."/>
            <person name="Ifeonu O.O."/>
            <person name="Silva J.C."/>
            <person name="Suarez C.E."/>
            <person name="Brayton K.A."/>
        </authorList>
    </citation>
    <scope>NUCLEOTIDE SEQUENCE [LARGE SCALE GENOMIC DNA]</scope>
</reference>
<dbReference type="EMBL" id="AAXT01000002">
    <property type="protein sequence ID" value="EDO07121.1"/>
    <property type="molecule type" value="Genomic_DNA"/>
</dbReference>
<keyword evidence="2" id="KW-1185">Reference proteome</keyword>
<evidence type="ECO:0000313" key="2">
    <source>
        <dbReference type="Proteomes" id="UP000002173"/>
    </source>
</evidence>
<dbReference type="Gene3D" id="3.30.310.10">
    <property type="entry name" value="TATA-Binding Protein"/>
    <property type="match status" value="1"/>
</dbReference>
<dbReference type="SUPFAM" id="SSF55945">
    <property type="entry name" value="TATA-box binding protein-like"/>
    <property type="match status" value="2"/>
</dbReference>
<organism evidence="1 2">
    <name type="scientific">Babesia bovis</name>
    <dbReference type="NCBI Taxonomy" id="5865"/>
    <lineage>
        <taxon>Eukaryota</taxon>
        <taxon>Sar</taxon>
        <taxon>Alveolata</taxon>
        <taxon>Apicomplexa</taxon>
        <taxon>Aconoidasida</taxon>
        <taxon>Piroplasmida</taxon>
        <taxon>Babesiidae</taxon>
        <taxon>Babesia</taxon>
    </lineage>
</organism>
<dbReference type="InterPro" id="IPR012295">
    <property type="entry name" value="TBP_dom_sf"/>
</dbReference>
<dbReference type="VEuPathDB" id="PiroplasmaDB:BBOV_IV007670"/>
<dbReference type="AlphaFoldDB" id="A7ARF2"/>
<reference evidence="2" key="2">
    <citation type="journal article" date="2020" name="Data Brief">
        <title>Transcriptome dataset of Babesia bovis life stages within vertebrate and invertebrate hosts.</title>
        <authorList>
            <person name="Ueti M.W."/>
            <person name="Johnson W.C."/>
            <person name="Kappmeyer L.S."/>
            <person name="Herndon D.R."/>
            <person name="Mousel M.R."/>
            <person name="Reif K.E."/>
            <person name="Taus N.S."/>
            <person name="Ifeonu O.O."/>
            <person name="Silva J.C."/>
            <person name="Suarez C.E."/>
            <person name="Brayton K.A."/>
        </authorList>
    </citation>
    <scope>NUCLEOTIDE SEQUENCE [LARGE SCALE GENOMIC DNA]</scope>
</reference>
<dbReference type="eggNOG" id="ENOG502SBS2">
    <property type="taxonomic scope" value="Eukaryota"/>
</dbReference>
<reference evidence="1 2" key="1">
    <citation type="journal article" date="2007" name="PLoS Pathog.">
        <title>Genome sequence of Babesia bovis and comparative analysis of apicomplexan hemoprotozoa.</title>
        <authorList>
            <person name="Brayton K.A."/>
            <person name="Lau A.O.T."/>
            <person name="Herndon D.R."/>
            <person name="Hannick L."/>
            <person name="Kappmeyer L.S."/>
            <person name="Berens S.J."/>
            <person name="Bidwell S.L."/>
            <person name="Brown W.C."/>
            <person name="Crabtree J."/>
            <person name="Fadrosh D."/>
            <person name="Feldblum T."/>
            <person name="Forberger H.A."/>
            <person name="Haas B.J."/>
            <person name="Howell J.M."/>
            <person name="Khouri H."/>
            <person name="Koo H."/>
            <person name="Mann D.J."/>
            <person name="Norimine J."/>
            <person name="Paulsen I.T."/>
            <person name="Radune D."/>
            <person name="Ren Q."/>
            <person name="Smith R.K. Jr."/>
            <person name="Suarez C.E."/>
            <person name="White O."/>
            <person name="Wortman J.R."/>
            <person name="Knowles D.P. Jr."/>
            <person name="McElwain T.F."/>
            <person name="Nene V.M."/>
        </authorList>
    </citation>
    <scope>NUCLEOTIDE SEQUENCE [LARGE SCALE GENOMIC DNA]</scope>
    <source>
        <strain evidence="1">T2Bo</strain>
    </source>
</reference>
<dbReference type="InParanoid" id="A7ARF2"/>